<sequence length="269" mass="30176">MIDEVQTTDSLDLSSLRHVLVSKDFAGDVRRWQRALNRPQAISENAIGKAFSWCSEGAGHSTSIVLMQSDFFQGVVHGISIARGILCHELAHVHEYAQRLPETNYEAPDARDLDAVLEFIAQSVASEYLAERVASRQYSTEDLADFVANADTIVALLNSFDQEKHAYRSHGDTLHIWQHSILAVSRAADMTGRTIGEYYRERRLFDEFIRRLKNPKWAGIAEQLSAALTRDTSKREVAGRVSGGTIREMFHAVGVYPRLQEGGLYIDIP</sequence>
<dbReference type="RefSeq" id="WP_289165810.1">
    <property type="nucleotide sequence ID" value="NZ_JASZZN010000019.1"/>
</dbReference>
<comment type="caution">
    <text evidence="1">The sequence shown here is derived from an EMBL/GenBank/DDBJ whole genome shotgun (WGS) entry which is preliminary data.</text>
</comment>
<reference evidence="1 2" key="1">
    <citation type="submission" date="2023-06" db="EMBL/GenBank/DDBJ databases">
        <title>Roseiconus lacunae JC819 isolated from Gulf of Mannar region, Tamil Nadu.</title>
        <authorList>
            <person name="Pk S."/>
            <person name="Ch S."/>
            <person name="Ch V.R."/>
        </authorList>
    </citation>
    <scope>NUCLEOTIDE SEQUENCE [LARGE SCALE GENOMIC DNA]</scope>
    <source>
        <strain evidence="1 2">JC819</strain>
    </source>
</reference>
<evidence type="ECO:0000313" key="1">
    <source>
        <dbReference type="EMBL" id="MDM4018149.1"/>
    </source>
</evidence>
<organism evidence="1 2">
    <name type="scientific">Roseiconus lacunae</name>
    <dbReference type="NCBI Taxonomy" id="2605694"/>
    <lineage>
        <taxon>Bacteria</taxon>
        <taxon>Pseudomonadati</taxon>
        <taxon>Planctomycetota</taxon>
        <taxon>Planctomycetia</taxon>
        <taxon>Pirellulales</taxon>
        <taxon>Pirellulaceae</taxon>
        <taxon>Roseiconus</taxon>
    </lineage>
</organism>
<gene>
    <name evidence="1" type="ORF">QTN89_22055</name>
</gene>
<keyword evidence="2" id="KW-1185">Reference proteome</keyword>
<accession>A0ABT7PNR0</accession>
<proteinExistence type="predicted"/>
<evidence type="ECO:0000313" key="2">
    <source>
        <dbReference type="Proteomes" id="UP001239462"/>
    </source>
</evidence>
<dbReference type="Proteomes" id="UP001239462">
    <property type="component" value="Unassembled WGS sequence"/>
</dbReference>
<name>A0ABT7PNR0_9BACT</name>
<protein>
    <submittedName>
        <fullName evidence="1">Uncharacterized protein</fullName>
    </submittedName>
</protein>
<dbReference type="EMBL" id="JASZZN010000019">
    <property type="protein sequence ID" value="MDM4018149.1"/>
    <property type="molecule type" value="Genomic_DNA"/>
</dbReference>